<reference evidence="1" key="2">
    <citation type="submission" date="2020-09" db="EMBL/GenBank/DDBJ databases">
        <authorList>
            <person name="Sun Q."/>
            <person name="Zhou Y."/>
        </authorList>
    </citation>
    <scope>NUCLEOTIDE SEQUENCE</scope>
    <source>
        <strain evidence="1">CGMCC 1.6333</strain>
    </source>
</reference>
<dbReference type="RefSeq" id="WP_268237335.1">
    <property type="nucleotide sequence ID" value="NZ_BMLG01000030.1"/>
</dbReference>
<dbReference type="EMBL" id="BMLG01000030">
    <property type="protein sequence ID" value="GGM42644.1"/>
    <property type="molecule type" value="Genomic_DNA"/>
</dbReference>
<comment type="caution">
    <text evidence="1">The sequence shown here is derived from an EMBL/GenBank/DDBJ whole genome shotgun (WGS) entry which is preliminary data.</text>
</comment>
<accession>A0A917WZD6</accession>
<reference evidence="1" key="1">
    <citation type="journal article" date="2014" name="Int. J. Syst. Evol. Microbiol.">
        <title>Complete genome sequence of Corynebacterium casei LMG S-19264T (=DSM 44701T), isolated from a smear-ripened cheese.</title>
        <authorList>
            <consortium name="US DOE Joint Genome Institute (JGI-PGF)"/>
            <person name="Walter F."/>
            <person name="Albersmeier A."/>
            <person name="Kalinowski J."/>
            <person name="Ruckert C."/>
        </authorList>
    </citation>
    <scope>NUCLEOTIDE SEQUENCE</scope>
    <source>
        <strain evidence="1">CGMCC 1.6333</strain>
    </source>
</reference>
<keyword evidence="2" id="KW-1185">Reference proteome</keyword>
<protein>
    <submittedName>
        <fullName evidence="1">Uncharacterized protein</fullName>
    </submittedName>
</protein>
<name>A0A917WZD6_9BACI</name>
<proteinExistence type="predicted"/>
<sequence>MNSHEKKAPEITVDLAKKLLEDQTVYLTEEGKQILKDMIK</sequence>
<dbReference type="AlphaFoldDB" id="A0A917WZD6"/>
<organism evidence="1 2">
    <name type="scientific">Paraliobacillus quinghaiensis</name>
    <dbReference type="NCBI Taxonomy" id="470815"/>
    <lineage>
        <taxon>Bacteria</taxon>
        <taxon>Bacillati</taxon>
        <taxon>Bacillota</taxon>
        <taxon>Bacilli</taxon>
        <taxon>Bacillales</taxon>
        <taxon>Bacillaceae</taxon>
        <taxon>Paraliobacillus</taxon>
    </lineage>
</organism>
<evidence type="ECO:0000313" key="1">
    <source>
        <dbReference type="EMBL" id="GGM42644.1"/>
    </source>
</evidence>
<evidence type="ECO:0000313" key="2">
    <source>
        <dbReference type="Proteomes" id="UP000618460"/>
    </source>
</evidence>
<dbReference type="Proteomes" id="UP000618460">
    <property type="component" value="Unassembled WGS sequence"/>
</dbReference>
<gene>
    <name evidence="1" type="ORF">GCM10011351_30740</name>
</gene>